<dbReference type="Gene3D" id="3.30.559.10">
    <property type="entry name" value="Chloramphenicol acetyltransferase-like domain"/>
    <property type="match status" value="2"/>
</dbReference>
<name>A0A1D1XLU7_9ARAE</name>
<evidence type="ECO:0000313" key="5">
    <source>
        <dbReference type="EMBL" id="JAT48922.1"/>
    </source>
</evidence>
<evidence type="ECO:0000256" key="3">
    <source>
        <dbReference type="ARBA" id="ARBA00023315"/>
    </source>
</evidence>
<accession>A0A1D1XLU7</accession>
<proteinExistence type="inferred from homology"/>
<dbReference type="GO" id="GO:0016747">
    <property type="term" value="F:acyltransferase activity, transferring groups other than amino-acyl groups"/>
    <property type="evidence" value="ECO:0007669"/>
    <property type="project" value="TreeGrafter"/>
</dbReference>
<keyword evidence="2 4" id="KW-0808">Transferase</keyword>
<evidence type="ECO:0000256" key="1">
    <source>
        <dbReference type="ARBA" id="ARBA00009861"/>
    </source>
</evidence>
<dbReference type="EMBL" id="GDJX01024594">
    <property type="protein sequence ID" value="JAT43342.1"/>
    <property type="molecule type" value="Transcribed_RNA"/>
</dbReference>
<organism evidence="4">
    <name type="scientific">Anthurium amnicola</name>
    <dbReference type="NCBI Taxonomy" id="1678845"/>
    <lineage>
        <taxon>Eukaryota</taxon>
        <taxon>Viridiplantae</taxon>
        <taxon>Streptophyta</taxon>
        <taxon>Embryophyta</taxon>
        <taxon>Tracheophyta</taxon>
        <taxon>Spermatophyta</taxon>
        <taxon>Magnoliopsida</taxon>
        <taxon>Liliopsida</taxon>
        <taxon>Araceae</taxon>
        <taxon>Pothoideae</taxon>
        <taxon>Potheae</taxon>
        <taxon>Anthurium</taxon>
    </lineage>
</organism>
<dbReference type="Pfam" id="PF02458">
    <property type="entry name" value="Transferase"/>
    <property type="match status" value="1"/>
</dbReference>
<gene>
    <name evidence="4" type="primary">HHT1_20</name>
    <name evidence="5" type="synonym">HHT1_15</name>
    <name evidence="4" type="ORF">g.128084</name>
    <name evidence="5" type="ORF">g.128085</name>
</gene>
<dbReference type="PANTHER" id="PTHR31642">
    <property type="entry name" value="TRICHOTHECENE 3-O-ACETYLTRANSFERASE"/>
    <property type="match status" value="1"/>
</dbReference>
<dbReference type="PANTHER" id="PTHR31642:SF310">
    <property type="entry name" value="FATTY ALCOHOL:CAFFEOYL-COA ACYLTRANSFERASE"/>
    <property type="match status" value="1"/>
</dbReference>
<dbReference type="InterPro" id="IPR050317">
    <property type="entry name" value="Plant_Fungal_Acyltransferase"/>
</dbReference>
<dbReference type="InterPro" id="IPR023213">
    <property type="entry name" value="CAT-like_dom_sf"/>
</dbReference>
<reference evidence="4" key="1">
    <citation type="submission" date="2015-07" db="EMBL/GenBank/DDBJ databases">
        <title>Transcriptome Assembly of Anthurium amnicola.</title>
        <authorList>
            <person name="Suzuki J."/>
        </authorList>
    </citation>
    <scope>NUCLEOTIDE SEQUENCE</scope>
</reference>
<protein>
    <submittedName>
        <fullName evidence="4">Omega-hydroxypalmitate O-feruloyl transferase</fullName>
    </submittedName>
</protein>
<keyword evidence="3" id="KW-0012">Acyltransferase</keyword>
<evidence type="ECO:0000256" key="2">
    <source>
        <dbReference type="ARBA" id="ARBA00022679"/>
    </source>
</evidence>
<evidence type="ECO:0000313" key="4">
    <source>
        <dbReference type="EMBL" id="JAT43342.1"/>
    </source>
</evidence>
<dbReference type="AlphaFoldDB" id="A0A1D1XLU7"/>
<comment type="similarity">
    <text evidence="1">Belongs to the plant acyltransferase family.</text>
</comment>
<dbReference type="EMBL" id="GDJX01019014">
    <property type="protein sequence ID" value="JAT48922.1"/>
    <property type="molecule type" value="Transcribed_RNA"/>
</dbReference>
<sequence length="270" mass="29982">MVDGTSTTEFMNSWGETARGLPLSVPPFLDRTILRARVPPKIEYLHQELTEIEDVSDMASLYEEEYILRSFCFDSERLERVKVEATEGGVLGGGCTTFEALAGFVWRARTRALRMRPHQQTRLLCAVNVRRRLHPPLPVGFFGNGVVVAHRLCPAGELLEKPLSFAVGMVQEAVGAVTSGYVRSVLDYIEATRGEEPSFVASHMITSWSRLPFYAADFGWGEPLQYGPPAPVHRDLVMFLSRGKGCTSINVLMGLPSTAMVTFQELVTKI</sequence>